<keyword evidence="5 8" id="KW-0812">Transmembrane</keyword>
<dbReference type="Proteomes" id="UP000270342">
    <property type="component" value="Unassembled WGS sequence"/>
</dbReference>
<dbReference type="GO" id="GO:0006813">
    <property type="term" value="P:potassium ion transport"/>
    <property type="evidence" value="ECO:0007669"/>
    <property type="project" value="InterPro"/>
</dbReference>
<organism evidence="10 11">
    <name type="scientific">Pararobbsia silviterrae</name>
    <dbReference type="NCBI Taxonomy" id="1792498"/>
    <lineage>
        <taxon>Bacteria</taxon>
        <taxon>Pseudomonadati</taxon>
        <taxon>Pseudomonadota</taxon>
        <taxon>Betaproteobacteria</taxon>
        <taxon>Burkholderiales</taxon>
        <taxon>Burkholderiaceae</taxon>
        <taxon>Pararobbsia</taxon>
    </lineage>
</organism>
<name>A0A494XQH3_9BURK</name>
<feature type="transmembrane region" description="Helical" evidence="8">
    <location>
        <begin position="86"/>
        <end position="110"/>
    </location>
</feature>
<keyword evidence="3" id="KW-0813">Transport</keyword>
<evidence type="ECO:0000256" key="5">
    <source>
        <dbReference type="ARBA" id="ARBA00022692"/>
    </source>
</evidence>
<comment type="caution">
    <text evidence="10">The sequence shown here is derived from an EMBL/GenBank/DDBJ whole genome shotgun (WGS) entry which is preliminary data.</text>
</comment>
<evidence type="ECO:0000256" key="8">
    <source>
        <dbReference type="SAM" id="Phobius"/>
    </source>
</evidence>
<feature type="transmembrane region" description="Helical" evidence="8">
    <location>
        <begin position="12"/>
        <end position="27"/>
    </location>
</feature>
<feature type="transmembrane region" description="Helical" evidence="8">
    <location>
        <begin position="533"/>
        <end position="558"/>
    </location>
</feature>
<dbReference type="GO" id="GO:0008324">
    <property type="term" value="F:monoatomic cation transmembrane transporter activity"/>
    <property type="evidence" value="ECO:0007669"/>
    <property type="project" value="InterPro"/>
</dbReference>
<dbReference type="InterPro" id="IPR036721">
    <property type="entry name" value="RCK_C_sf"/>
</dbReference>
<dbReference type="OrthoDB" id="8611026at2"/>
<dbReference type="NCBIfam" id="TIGR01625">
    <property type="entry name" value="YidE_YbjL_dupl"/>
    <property type="match status" value="1"/>
</dbReference>
<feature type="transmembrane region" description="Helical" evidence="8">
    <location>
        <begin position="407"/>
        <end position="427"/>
    </location>
</feature>
<evidence type="ECO:0000256" key="7">
    <source>
        <dbReference type="ARBA" id="ARBA00023136"/>
    </source>
</evidence>
<keyword evidence="4" id="KW-1003">Cell membrane</keyword>
<feature type="transmembrane region" description="Helical" evidence="8">
    <location>
        <begin position="506"/>
        <end position="527"/>
    </location>
</feature>
<feature type="transmembrane region" description="Helical" evidence="8">
    <location>
        <begin position="33"/>
        <end position="50"/>
    </location>
</feature>
<feature type="transmembrane region" description="Helical" evidence="8">
    <location>
        <begin position="158"/>
        <end position="182"/>
    </location>
</feature>
<dbReference type="RefSeq" id="WP_121088944.1">
    <property type="nucleotide sequence ID" value="NZ_RBZU01000010.1"/>
</dbReference>
<evidence type="ECO:0000256" key="2">
    <source>
        <dbReference type="ARBA" id="ARBA00009854"/>
    </source>
</evidence>
<dbReference type="SUPFAM" id="SSF116726">
    <property type="entry name" value="TrkA C-terminal domain-like"/>
    <property type="match status" value="2"/>
</dbReference>
<proteinExistence type="inferred from homology"/>
<evidence type="ECO:0000313" key="10">
    <source>
        <dbReference type="EMBL" id="RKP49773.1"/>
    </source>
</evidence>
<protein>
    <submittedName>
        <fullName evidence="10">Aspartate-alanine antiporter</fullName>
    </submittedName>
</protein>
<dbReference type="Pfam" id="PF06826">
    <property type="entry name" value="Asp-Al_Ex"/>
    <property type="match status" value="2"/>
</dbReference>
<comment type="subcellular location">
    <subcellularLocation>
        <location evidence="1">Cell membrane</location>
        <topology evidence="1">Multi-pass membrane protein</topology>
    </subcellularLocation>
</comment>
<gene>
    <name evidence="10" type="primary">aspT</name>
    <name evidence="10" type="ORF">D7S86_20590</name>
</gene>
<reference evidence="10 11" key="1">
    <citation type="submission" date="2018-10" db="EMBL/GenBank/DDBJ databases">
        <title>Robbsia sp. DHC34, isolated from soil.</title>
        <authorList>
            <person name="Gao Z.-H."/>
            <person name="Qiu L.-H."/>
        </authorList>
    </citation>
    <scope>NUCLEOTIDE SEQUENCE [LARGE SCALE GENOMIC DNA]</scope>
    <source>
        <strain evidence="10 11">DHC34</strain>
    </source>
</reference>
<dbReference type="GO" id="GO:0005886">
    <property type="term" value="C:plasma membrane"/>
    <property type="evidence" value="ECO:0007669"/>
    <property type="project" value="UniProtKB-SubCell"/>
</dbReference>
<keyword evidence="11" id="KW-1185">Reference proteome</keyword>
<dbReference type="NCBIfam" id="TIGR03802">
    <property type="entry name" value="Asp_Ala_antiprt"/>
    <property type="match status" value="1"/>
</dbReference>
<evidence type="ECO:0000259" key="9">
    <source>
        <dbReference type="PROSITE" id="PS51202"/>
    </source>
</evidence>
<dbReference type="PANTHER" id="PTHR30445">
    <property type="entry name" value="K(+)_H(+) ANTIPORTER SUBUNIT KHTT"/>
    <property type="match status" value="1"/>
</dbReference>
<feature type="transmembrane region" description="Helical" evidence="8">
    <location>
        <begin position="384"/>
        <end position="401"/>
    </location>
</feature>
<keyword evidence="6 8" id="KW-1133">Transmembrane helix</keyword>
<evidence type="ECO:0000256" key="6">
    <source>
        <dbReference type="ARBA" id="ARBA00022989"/>
    </source>
</evidence>
<feature type="domain" description="RCK C-terminal" evidence="9">
    <location>
        <begin position="290"/>
        <end position="374"/>
    </location>
</feature>
<evidence type="ECO:0000256" key="1">
    <source>
        <dbReference type="ARBA" id="ARBA00004651"/>
    </source>
</evidence>
<evidence type="ECO:0000256" key="4">
    <source>
        <dbReference type="ARBA" id="ARBA00022475"/>
    </source>
</evidence>
<keyword evidence="7 8" id="KW-0472">Membrane</keyword>
<dbReference type="InterPro" id="IPR006512">
    <property type="entry name" value="YidE_YbjL"/>
</dbReference>
<feature type="transmembrane region" description="Helical" evidence="8">
    <location>
        <begin position="472"/>
        <end position="494"/>
    </location>
</feature>
<dbReference type="InterPro" id="IPR006037">
    <property type="entry name" value="RCK_C"/>
</dbReference>
<dbReference type="PANTHER" id="PTHR30445:SF9">
    <property type="match status" value="1"/>
</dbReference>
<dbReference type="InterPro" id="IPR050144">
    <property type="entry name" value="AAE_transporter"/>
</dbReference>
<dbReference type="PROSITE" id="PS51202">
    <property type="entry name" value="RCK_C"/>
    <property type="match status" value="1"/>
</dbReference>
<feature type="transmembrane region" description="Helical" evidence="8">
    <location>
        <begin position="62"/>
        <end position="80"/>
    </location>
</feature>
<dbReference type="EMBL" id="RBZU01000010">
    <property type="protein sequence ID" value="RKP49773.1"/>
    <property type="molecule type" value="Genomic_DNA"/>
</dbReference>
<dbReference type="AlphaFoldDB" id="A0A494XQH3"/>
<dbReference type="InterPro" id="IPR022457">
    <property type="entry name" value="Asp_Ala_antiprt"/>
</dbReference>
<evidence type="ECO:0000256" key="3">
    <source>
        <dbReference type="ARBA" id="ARBA00022448"/>
    </source>
</evidence>
<sequence>MASELLQSQPEIALFLSLAIGHLIGSFKLGPIQLGGVCGTLIVALLLGQFGPRIDADLKNIAFALFIFALGFTGGPQFFANVGRGWRYGLLSIVEIVSVLALVLIAVVLMKLDAGTAAGLLAGAATESAVIGTATEAIGKLDVASAEIARMQSNVVTAYSVSYLFGLITIVLFTSQLAPLALRVNLREEAERLWRKLGGEGALEDGQREAIAPLVARVFRVGPACDGVTVGAIELRYGSSLTFEQVERDGVPTTVGHDFVLANGDIALVFGRRTALLAAAHDIGIEIAGRDVFGAATGKRLDIVLTRKDAEGATLAELRQRAKPEQGRGIYITAITRLEATIPALPGTRLNRGDVLTLVGAKADVERGATSLGYPLRPTQKTDFVYLGIGVLIGMALGHIGGRVGGIALSLGTGGGCLLSGLLFGWVRSRHPLVGSLPPAAAQILKDFGLATFIAAVGLSAGPDAIKLVREYGIALPLVGILMVLVPGALSLVIGRYLLKLDIPMLLGAIAGQQCSTPAISALVGVTGNSTPVIGYTITYALSNILLPLMGPVVVGLASTLG</sequence>
<accession>A0A494XQH3</accession>
<comment type="similarity">
    <text evidence="2">Belongs to the AAE transporter (TC 2.A.81) family.</text>
</comment>
<evidence type="ECO:0000313" key="11">
    <source>
        <dbReference type="Proteomes" id="UP000270342"/>
    </source>
</evidence>